<dbReference type="EMBL" id="JAJEWP010000001">
    <property type="protein sequence ID" value="MCC2614895.1"/>
    <property type="molecule type" value="Genomic_DNA"/>
</dbReference>
<dbReference type="CDD" id="cd02247">
    <property type="entry name" value="cupin_pirin_C"/>
    <property type="match status" value="1"/>
</dbReference>
<dbReference type="InterPro" id="IPR011051">
    <property type="entry name" value="RmlC_Cupin_sf"/>
</dbReference>
<dbReference type="SUPFAM" id="SSF51182">
    <property type="entry name" value="RmlC-like cupins"/>
    <property type="match status" value="1"/>
</dbReference>
<feature type="domain" description="Pirin N-terminal" evidence="3">
    <location>
        <begin position="49"/>
        <end position="133"/>
    </location>
</feature>
<dbReference type="InterPro" id="IPR012093">
    <property type="entry name" value="Pirin"/>
</dbReference>
<name>A0ABS8G4V7_9ALTE</name>
<keyword evidence="6" id="KW-1185">Reference proteome</keyword>
<feature type="domain" description="Pirin C-terminal" evidence="4">
    <location>
        <begin position="187"/>
        <end position="296"/>
    </location>
</feature>
<evidence type="ECO:0000259" key="4">
    <source>
        <dbReference type="Pfam" id="PF05726"/>
    </source>
</evidence>
<dbReference type="InterPro" id="IPR008778">
    <property type="entry name" value="Pirin_C_dom"/>
</dbReference>
<comment type="similarity">
    <text evidence="1 2">Belongs to the pirin family.</text>
</comment>
<comment type="caution">
    <text evidence="5">The sequence shown here is derived from an EMBL/GenBank/DDBJ whole genome shotgun (WGS) entry which is preliminary data.</text>
</comment>
<reference evidence="5 6" key="1">
    <citation type="submission" date="2021-10" db="EMBL/GenBank/DDBJ databases">
        <title>Draft genome of Aestuariibacter halophilus JC2043.</title>
        <authorList>
            <person name="Emsley S.A."/>
            <person name="Pfannmuller K.M."/>
            <person name="Ushijima B."/>
            <person name="Saw J.H."/>
            <person name="Videau P."/>
        </authorList>
    </citation>
    <scope>NUCLEOTIDE SEQUENCE [LARGE SCALE GENOMIC DNA]</scope>
    <source>
        <strain evidence="5 6">JC2043</strain>
    </source>
</reference>
<dbReference type="Gene3D" id="2.60.120.10">
    <property type="entry name" value="Jelly Rolls"/>
    <property type="match status" value="2"/>
</dbReference>
<evidence type="ECO:0000256" key="2">
    <source>
        <dbReference type="RuleBase" id="RU003457"/>
    </source>
</evidence>
<evidence type="ECO:0000313" key="6">
    <source>
        <dbReference type="Proteomes" id="UP001520878"/>
    </source>
</evidence>
<dbReference type="InterPro" id="IPR014710">
    <property type="entry name" value="RmlC-like_jellyroll"/>
</dbReference>
<dbReference type="Pfam" id="PF02678">
    <property type="entry name" value="Pirin"/>
    <property type="match status" value="1"/>
</dbReference>
<evidence type="ECO:0000259" key="3">
    <source>
        <dbReference type="Pfam" id="PF02678"/>
    </source>
</evidence>
<dbReference type="PANTHER" id="PTHR13903">
    <property type="entry name" value="PIRIN-RELATED"/>
    <property type="match status" value="1"/>
</dbReference>
<dbReference type="RefSeq" id="WP_229156811.1">
    <property type="nucleotide sequence ID" value="NZ_JAJEWP010000001.1"/>
</dbReference>
<dbReference type="PIRSF" id="PIRSF006232">
    <property type="entry name" value="Pirin"/>
    <property type="match status" value="1"/>
</dbReference>
<protein>
    <submittedName>
        <fullName evidence="5">Pirin family protein</fullName>
    </submittedName>
</protein>
<sequence length="300" mass="32459">MNTFFKSTADTMNHLDMVPSVTSAKLGEVFNIGDGFEALAFREKDFLGAMDPLVMVDHYRMTKPTFGAHPHAGLSAVSVLFEDSEGPFHNRDSLGNDFDIMPGDLYWLKAGSGVIHDESPRAGSKIHGLQAFVNLPSTLRKSAPESLHVKAQDMPIIECEGCRVRIVLGESNGVTGSHSPALPMTILDGHIDSNATFSHQLNDQQNAWIYAVKGELIVLVGGRQVRLSSGHAFAISDVVPGARNSIHVLNPAPESAQFVMFAGKPINEKYVQKGPFIMDSEAEIAQIEADYTSGKLGKLA</sequence>
<evidence type="ECO:0000256" key="1">
    <source>
        <dbReference type="ARBA" id="ARBA00008416"/>
    </source>
</evidence>
<evidence type="ECO:0000313" key="5">
    <source>
        <dbReference type="EMBL" id="MCC2614895.1"/>
    </source>
</evidence>
<organism evidence="5 6">
    <name type="scientific">Fluctibacter halophilus</name>
    <dbReference type="NCBI Taxonomy" id="226011"/>
    <lineage>
        <taxon>Bacteria</taxon>
        <taxon>Pseudomonadati</taxon>
        <taxon>Pseudomonadota</taxon>
        <taxon>Gammaproteobacteria</taxon>
        <taxon>Alteromonadales</taxon>
        <taxon>Alteromonadaceae</taxon>
        <taxon>Fluctibacter</taxon>
    </lineage>
</organism>
<accession>A0ABS8G4V7</accession>
<gene>
    <name evidence="5" type="ORF">LJ739_01410</name>
</gene>
<dbReference type="Pfam" id="PF05726">
    <property type="entry name" value="Pirin_C"/>
    <property type="match status" value="1"/>
</dbReference>
<dbReference type="PANTHER" id="PTHR13903:SF8">
    <property type="entry name" value="PIRIN"/>
    <property type="match status" value="1"/>
</dbReference>
<dbReference type="InterPro" id="IPR003829">
    <property type="entry name" value="Pirin_N_dom"/>
</dbReference>
<dbReference type="Proteomes" id="UP001520878">
    <property type="component" value="Unassembled WGS sequence"/>
</dbReference>
<proteinExistence type="inferred from homology"/>